<dbReference type="Gene3D" id="2.30.30.30">
    <property type="match status" value="1"/>
</dbReference>
<feature type="domain" description="Translation elongation factor P/YeiP central" evidence="3">
    <location>
        <begin position="92"/>
        <end position="144"/>
    </location>
</feature>
<dbReference type="EMBL" id="MVBO01000017">
    <property type="protein sequence ID" value="OZJ05317.1"/>
    <property type="molecule type" value="Genomic_DNA"/>
</dbReference>
<dbReference type="SMART" id="SM01185">
    <property type="entry name" value="EFP"/>
    <property type="match status" value="1"/>
</dbReference>
<accession>A0A261Y3X0</accession>
<dbReference type="InterPro" id="IPR001059">
    <property type="entry name" value="Transl_elong_P/YeiP_cen"/>
</dbReference>
<dbReference type="GO" id="GO:0043043">
    <property type="term" value="P:peptide biosynthetic process"/>
    <property type="evidence" value="ECO:0007669"/>
    <property type="project" value="InterPro"/>
</dbReference>
<reference evidence="4 5" key="1">
    <citation type="journal article" date="2017" name="Mycologia">
        <title>Bifiguratus adelaidae, gen. et sp. nov., a new member of Mucoromycotina in endophytic and soil-dwelling habitats.</title>
        <authorList>
            <person name="Torres-Cruz T.J."/>
            <person name="Billingsley Tobias T.L."/>
            <person name="Almatruk M."/>
            <person name="Hesse C."/>
            <person name="Kuske C.R."/>
            <person name="Desiro A."/>
            <person name="Benucci G.M."/>
            <person name="Bonito G."/>
            <person name="Stajich J.E."/>
            <person name="Dunlap C."/>
            <person name="Arnold A.E."/>
            <person name="Porras-Alfaro A."/>
        </authorList>
    </citation>
    <scope>NUCLEOTIDE SEQUENCE [LARGE SCALE GENOMIC DNA]</scope>
    <source>
        <strain evidence="4 5">AZ0501</strain>
    </source>
</reference>
<comment type="caution">
    <text evidence="4">The sequence shown here is derived from an EMBL/GenBank/DDBJ whole genome shotgun (WGS) entry which is preliminary data.</text>
</comment>
<dbReference type="GO" id="GO:0005737">
    <property type="term" value="C:cytoplasm"/>
    <property type="evidence" value="ECO:0007669"/>
    <property type="project" value="InterPro"/>
</dbReference>
<sequence>MLRLAVVGRSWANRRAAVGYPVRHYKLAVNAIRRGQVIDHKGKAYKVSATEHKVMGRGGGLVKMEMVDIIGGGKLSERFRPSESLEILDLREDGYTFLYADDSTLHFLHPATLEEIELSADLIDGGSEMLGFLTDGMQVQVHVLTTPKASYPITFTLPKTHTYTVAKVQDRVSQDSKRAAFRPAWIEEGVRVEVPEFVGVGDTIVVDLEKREYVRRA</sequence>
<dbReference type="PIRSF" id="PIRSF005901">
    <property type="entry name" value="EF-P"/>
    <property type="match status" value="1"/>
</dbReference>
<dbReference type="InterPro" id="IPR014722">
    <property type="entry name" value="Rib_uL2_dom2"/>
</dbReference>
<evidence type="ECO:0000313" key="5">
    <source>
        <dbReference type="Proteomes" id="UP000242875"/>
    </source>
</evidence>
<dbReference type="Pfam" id="PF08207">
    <property type="entry name" value="EFP_N"/>
    <property type="match status" value="1"/>
</dbReference>
<feature type="domain" description="Elongation factor P C-terminal" evidence="2">
    <location>
        <begin position="161"/>
        <end position="216"/>
    </location>
</feature>
<dbReference type="Proteomes" id="UP000242875">
    <property type="component" value="Unassembled WGS sequence"/>
</dbReference>
<organism evidence="4 5">
    <name type="scientific">Bifiguratus adelaidae</name>
    <dbReference type="NCBI Taxonomy" id="1938954"/>
    <lineage>
        <taxon>Eukaryota</taxon>
        <taxon>Fungi</taxon>
        <taxon>Fungi incertae sedis</taxon>
        <taxon>Mucoromycota</taxon>
        <taxon>Mucoromycotina</taxon>
        <taxon>Endogonomycetes</taxon>
        <taxon>Endogonales</taxon>
        <taxon>Endogonales incertae sedis</taxon>
        <taxon>Bifiguratus</taxon>
    </lineage>
</organism>
<dbReference type="SMART" id="SM00841">
    <property type="entry name" value="Elong-fact-P_C"/>
    <property type="match status" value="1"/>
</dbReference>
<gene>
    <name evidence="4" type="ORF">BZG36_01548</name>
</gene>
<comment type="similarity">
    <text evidence="1">Belongs to the elongation factor P family.</text>
</comment>
<dbReference type="PANTHER" id="PTHR30053">
    <property type="entry name" value="ELONGATION FACTOR P"/>
    <property type="match status" value="1"/>
</dbReference>
<dbReference type="SUPFAM" id="SSF50249">
    <property type="entry name" value="Nucleic acid-binding proteins"/>
    <property type="match status" value="2"/>
</dbReference>
<evidence type="ECO:0008006" key="6">
    <source>
        <dbReference type="Google" id="ProtNLM"/>
    </source>
</evidence>
<evidence type="ECO:0000259" key="3">
    <source>
        <dbReference type="SMART" id="SM01185"/>
    </source>
</evidence>
<dbReference type="Pfam" id="PF09285">
    <property type="entry name" value="Elong-fact-P_C"/>
    <property type="match status" value="1"/>
</dbReference>
<dbReference type="GO" id="GO:0003746">
    <property type="term" value="F:translation elongation factor activity"/>
    <property type="evidence" value="ECO:0007669"/>
    <property type="project" value="InterPro"/>
</dbReference>
<dbReference type="InterPro" id="IPR012340">
    <property type="entry name" value="NA-bd_OB-fold"/>
</dbReference>
<dbReference type="InterPro" id="IPR008991">
    <property type="entry name" value="Translation_prot_SH3-like_sf"/>
</dbReference>
<evidence type="ECO:0000313" key="4">
    <source>
        <dbReference type="EMBL" id="OZJ05317.1"/>
    </source>
</evidence>
<evidence type="ECO:0000259" key="2">
    <source>
        <dbReference type="SMART" id="SM00841"/>
    </source>
</evidence>
<proteinExistence type="inferred from homology"/>
<dbReference type="Pfam" id="PF01132">
    <property type="entry name" value="EFP"/>
    <property type="match status" value="1"/>
</dbReference>
<evidence type="ECO:0000256" key="1">
    <source>
        <dbReference type="ARBA" id="ARBA00009479"/>
    </source>
</evidence>
<keyword evidence="5" id="KW-1185">Reference proteome</keyword>
<protein>
    <recommendedName>
        <fullName evidence="6">Elongation factor P</fullName>
    </recommendedName>
</protein>
<dbReference type="PANTHER" id="PTHR30053:SF14">
    <property type="entry name" value="TRANSLATION ELONGATION FACTOR KOW-LIKE DOMAIN-CONTAINING PROTEIN"/>
    <property type="match status" value="1"/>
</dbReference>
<dbReference type="Gene3D" id="2.40.50.140">
    <property type="entry name" value="Nucleic acid-binding proteins"/>
    <property type="match status" value="2"/>
</dbReference>
<dbReference type="OrthoDB" id="7025426at2759"/>
<dbReference type="InterPro" id="IPR020599">
    <property type="entry name" value="Transl_elong_fac_P/YeiP"/>
</dbReference>
<dbReference type="AlphaFoldDB" id="A0A261Y3X0"/>
<dbReference type="InterPro" id="IPR013185">
    <property type="entry name" value="Transl_elong_KOW-like"/>
</dbReference>
<dbReference type="InterPro" id="IPR015365">
    <property type="entry name" value="Elong-fact-P_C"/>
</dbReference>
<name>A0A261Y3X0_9FUNG</name>
<dbReference type="SUPFAM" id="SSF50104">
    <property type="entry name" value="Translation proteins SH3-like domain"/>
    <property type="match status" value="1"/>
</dbReference>